<evidence type="ECO:0000313" key="3">
    <source>
        <dbReference type="Proteomes" id="UP000276133"/>
    </source>
</evidence>
<dbReference type="OrthoDB" id="10163927at2759"/>
<dbReference type="Proteomes" id="UP000276133">
    <property type="component" value="Unassembled WGS sequence"/>
</dbReference>
<reference evidence="2 3" key="1">
    <citation type="journal article" date="2018" name="Sci. Rep.">
        <title>Genomic signatures of local adaptation to the degree of environmental predictability in rotifers.</title>
        <authorList>
            <person name="Franch-Gras L."/>
            <person name="Hahn C."/>
            <person name="Garcia-Roger E.M."/>
            <person name="Carmona M.J."/>
            <person name="Serra M."/>
            <person name="Gomez A."/>
        </authorList>
    </citation>
    <scope>NUCLEOTIDE SEQUENCE [LARGE SCALE GENOMIC DNA]</scope>
    <source>
        <strain evidence="2">HYR1</strain>
    </source>
</reference>
<evidence type="ECO:0000256" key="1">
    <source>
        <dbReference type="SAM" id="MobiDB-lite"/>
    </source>
</evidence>
<dbReference type="AlphaFoldDB" id="A0A3M7QCJ7"/>
<gene>
    <name evidence="2" type="ORF">BpHYR1_009444</name>
</gene>
<protein>
    <submittedName>
        <fullName evidence="2">Uncharacterized protein</fullName>
    </submittedName>
</protein>
<proteinExistence type="predicted"/>
<accession>A0A3M7QCJ7</accession>
<dbReference type="EMBL" id="REGN01006532">
    <property type="protein sequence ID" value="RNA09146.1"/>
    <property type="molecule type" value="Genomic_DNA"/>
</dbReference>
<keyword evidence="3" id="KW-1185">Reference proteome</keyword>
<feature type="region of interest" description="Disordered" evidence="1">
    <location>
        <begin position="110"/>
        <end position="130"/>
    </location>
</feature>
<organism evidence="2 3">
    <name type="scientific">Brachionus plicatilis</name>
    <name type="common">Marine rotifer</name>
    <name type="synonym">Brachionus muelleri</name>
    <dbReference type="NCBI Taxonomy" id="10195"/>
    <lineage>
        <taxon>Eukaryota</taxon>
        <taxon>Metazoa</taxon>
        <taxon>Spiralia</taxon>
        <taxon>Gnathifera</taxon>
        <taxon>Rotifera</taxon>
        <taxon>Eurotatoria</taxon>
        <taxon>Monogononta</taxon>
        <taxon>Pseudotrocha</taxon>
        <taxon>Ploima</taxon>
        <taxon>Brachionidae</taxon>
        <taxon>Brachionus</taxon>
    </lineage>
</organism>
<sequence length="183" mass="20712">MRTEVGPEPRPTMRNVTRCAVEEWIWENGGHERGGPLRCRIVERRPTPILFLTMNKIQMNTWLMQMIRTTPFDGQLMICGPENYISCWVPVNGPYERTDLSLSEEDATIHTTRRETEKETEHTLVSTPGRGIELYPDPQISVRLDTLFGAVIGRGRGIGLSAAMARARNSRGPAAQITEEPHK</sequence>
<name>A0A3M7QCJ7_BRAPC</name>
<evidence type="ECO:0000313" key="2">
    <source>
        <dbReference type="EMBL" id="RNA09146.1"/>
    </source>
</evidence>
<comment type="caution">
    <text evidence="2">The sequence shown here is derived from an EMBL/GenBank/DDBJ whole genome shotgun (WGS) entry which is preliminary data.</text>
</comment>
<feature type="compositionally biased region" description="Basic and acidic residues" evidence="1">
    <location>
        <begin position="112"/>
        <end position="122"/>
    </location>
</feature>